<sequence>MNGLRLEYWNLSPRLLQGLRDVRDGLEHSTLGLPLIELVYLRIAQINGCSFCLNKHTRSLRERNETDHRLAELAGWRVSSQFTAREKAALEWTESLTHVAATHADDASYRPLEGHFSAVDISDLTFAIALMNAMTRLAVGMRHD</sequence>
<dbReference type="PANTHER" id="PTHR34846:SF10">
    <property type="entry name" value="CYTOPLASMIC PROTEIN"/>
    <property type="match status" value="1"/>
</dbReference>
<dbReference type="InterPro" id="IPR029032">
    <property type="entry name" value="AhpD-like"/>
</dbReference>
<dbReference type="Gene3D" id="1.20.1290.10">
    <property type="entry name" value="AhpD-like"/>
    <property type="match status" value="1"/>
</dbReference>
<evidence type="ECO:0000313" key="3">
    <source>
        <dbReference type="Proteomes" id="UP000031838"/>
    </source>
</evidence>
<reference evidence="3" key="1">
    <citation type="submission" date="2011-03" db="EMBL/GenBank/DDBJ databases">
        <authorList>
            <person name="Voget S."/>
            <person name="Streit W.R."/>
            <person name="Jaeger K.E."/>
            <person name="Daniel R."/>
        </authorList>
    </citation>
    <scope>NUCLEOTIDE SEQUENCE [LARGE SCALE GENOMIC DNA]</scope>
    <source>
        <strain evidence="3">PG1</strain>
    </source>
</reference>
<dbReference type="InterPro" id="IPR004675">
    <property type="entry name" value="AhpD_core"/>
</dbReference>
<dbReference type="GO" id="GO:0051920">
    <property type="term" value="F:peroxiredoxin activity"/>
    <property type="evidence" value="ECO:0007669"/>
    <property type="project" value="InterPro"/>
</dbReference>
<accession>A0A0B6SB48</accession>
<dbReference type="PANTHER" id="PTHR34846">
    <property type="entry name" value="4-CARBOXYMUCONOLACTONE DECARBOXYLASE FAMILY PROTEIN (AFU_ORTHOLOGUE AFUA_6G11590)"/>
    <property type="match status" value="1"/>
</dbReference>
<evidence type="ECO:0000313" key="2">
    <source>
        <dbReference type="EMBL" id="AJK49481.1"/>
    </source>
</evidence>
<protein>
    <submittedName>
        <fullName evidence="2">Alkylhydroperoxidase AhpD-like protein</fullName>
    </submittedName>
</protein>
<proteinExistence type="predicted"/>
<dbReference type="HOGENOM" id="CLU_082760_6_2_4"/>
<gene>
    <name evidence="2" type="ORF">BGL_2c14140</name>
</gene>
<evidence type="ECO:0000259" key="1">
    <source>
        <dbReference type="Pfam" id="PF02627"/>
    </source>
</evidence>
<dbReference type="Proteomes" id="UP000031838">
    <property type="component" value="Chromosome 2"/>
</dbReference>
<keyword evidence="2" id="KW-0560">Oxidoreductase</keyword>
<dbReference type="SUPFAM" id="SSF69118">
    <property type="entry name" value="AhpD-like"/>
    <property type="match status" value="1"/>
</dbReference>
<dbReference type="KEGG" id="bgp:BGL_2c14140"/>
<keyword evidence="3" id="KW-1185">Reference proteome</keyword>
<dbReference type="InterPro" id="IPR003779">
    <property type="entry name" value="CMD-like"/>
</dbReference>
<dbReference type="NCBIfam" id="TIGR00778">
    <property type="entry name" value="ahpD_dom"/>
    <property type="match status" value="1"/>
</dbReference>
<feature type="domain" description="Carboxymuconolactone decarboxylase-like" evidence="1">
    <location>
        <begin position="13"/>
        <end position="94"/>
    </location>
</feature>
<organism evidence="2 3">
    <name type="scientific">Burkholderia plantarii</name>
    <dbReference type="NCBI Taxonomy" id="41899"/>
    <lineage>
        <taxon>Bacteria</taxon>
        <taxon>Pseudomonadati</taxon>
        <taxon>Pseudomonadota</taxon>
        <taxon>Betaproteobacteria</taxon>
        <taxon>Burkholderiales</taxon>
        <taxon>Burkholderiaceae</taxon>
        <taxon>Burkholderia</taxon>
    </lineage>
</organism>
<dbReference type="AlphaFoldDB" id="A0A0B6SB48"/>
<dbReference type="EMBL" id="CP002581">
    <property type="protein sequence ID" value="AJK49481.1"/>
    <property type="molecule type" value="Genomic_DNA"/>
</dbReference>
<reference evidence="2 3" key="2">
    <citation type="journal article" date="2016" name="Appl. Microbiol. Biotechnol.">
        <title>Mutations improving production and secretion of extracellular lipase by Burkholderia glumae PG1.</title>
        <authorList>
            <person name="Knapp A."/>
            <person name="Voget S."/>
            <person name="Gao R."/>
            <person name="Zaburannyi N."/>
            <person name="Krysciak D."/>
            <person name="Breuer M."/>
            <person name="Hauer B."/>
            <person name="Streit W.R."/>
            <person name="Muller R."/>
            <person name="Daniel R."/>
            <person name="Jaeger K.E."/>
        </authorList>
    </citation>
    <scope>NUCLEOTIDE SEQUENCE [LARGE SCALE GENOMIC DNA]</scope>
    <source>
        <strain evidence="2 3">PG1</strain>
    </source>
</reference>
<dbReference type="Pfam" id="PF02627">
    <property type="entry name" value="CMD"/>
    <property type="match status" value="1"/>
</dbReference>
<keyword evidence="2" id="KW-0575">Peroxidase</keyword>
<dbReference type="RefSeq" id="WP_042627921.1">
    <property type="nucleotide sequence ID" value="NZ_CP002581.1"/>
</dbReference>
<name>A0A0B6SB48_BURPL</name>